<evidence type="ECO:0000259" key="6">
    <source>
        <dbReference type="Pfam" id="PF00916"/>
    </source>
</evidence>
<dbReference type="GO" id="GO:0016020">
    <property type="term" value="C:membrane"/>
    <property type="evidence" value="ECO:0007669"/>
    <property type="project" value="UniProtKB-SubCell"/>
</dbReference>
<name>A0ABD0NLK6_CIRMR</name>
<dbReference type="InterPro" id="IPR001902">
    <property type="entry name" value="SLC26A/SulP_fam"/>
</dbReference>
<feature type="domain" description="SLC26A/SulP transporter" evidence="6">
    <location>
        <begin position="73"/>
        <end position="205"/>
    </location>
</feature>
<keyword evidence="3 5" id="KW-1133">Transmembrane helix</keyword>
<reference evidence="7 8" key="1">
    <citation type="submission" date="2024-05" db="EMBL/GenBank/DDBJ databases">
        <title>Genome sequencing and assembly of Indian major carp, Cirrhinus mrigala (Hamilton, 1822).</title>
        <authorList>
            <person name="Mohindra V."/>
            <person name="Chowdhury L.M."/>
            <person name="Lal K."/>
            <person name="Jena J.K."/>
        </authorList>
    </citation>
    <scope>NUCLEOTIDE SEQUENCE [LARGE SCALE GENOMIC DNA]</scope>
    <source>
        <strain evidence="7">CM1030</strain>
        <tissue evidence="7">Blood</tissue>
    </source>
</reference>
<dbReference type="InterPro" id="IPR018045">
    <property type="entry name" value="S04_transporter_CS"/>
</dbReference>
<evidence type="ECO:0000313" key="7">
    <source>
        <dbReference type="EMBL" id="KAL0162863.1"/>
    </source>
</evidence>
<evidence type="ECO:0000256" key="2">
    <source>
        <dbReference type="ARBA" id="ARBA00022692"/>
    </source>
</evidence>
<dbReference type="PANTHER" id="PTHR11814">
    <property type="entry name" value="SULFATE TRANSPORTER"/>
    <property type="match status" value="1"/>
</dbReference>
<dbReference type="Proteomes" id="UP001529510">
    <property type="component" value="Unassembled WGS sequence"/>
</dbReference>
<evidence type="ECO:0000313" key="8">
    <source>
        <dbReference type="Proteomes" id="UP001529510"/>
    </source>
</evidence>
<keyword evidence="8" id="KW-1185">Reference proteome</keyword>
<evidence type="ECO:0000256" key="4">
    <source>
        <dbReference type="ARBA" id="ARBA00023136"/>
    </source>
</evidence>
<dbReference type="EMBL" id="JAMKFB020000021">
    <property type="protein sequence ID" value="KAL0162863.1"/>
    <property type="molecule type" value="Genomic_DNA"/>
</dbReference>
<comment type="subcellular location">
    <subcellularLocation>
        <location evidence="1">Membrane</location>
        <topology evidence="1">Multi-pass membrane protein</topology>
    </subcellularLocation>
</comment>
<proteinExistence type="predicted"/>
<keyword evidence="4 5" id="KW-0472">Membrane</keyword>
<organism evidence="7 8">
    <name type="scientific">Cirrhinus mrigala</name>
    <name type="common">Mrigala</name>
    <dbReference type="NCBI Taxonomy" id="683832"/>
    <lineage>
        <taxon>Eukaryota</taxon>
        <taxon>Metazoa</taxon>
        <taxon>Chordata</taxon>
        <taxon>Craniata</taxon>
        <taxon>Vertebrata</taxon>
        <taxon>Euteleostomi</taxon>
        <taxon>Actinopterygii</taxon>
        <taxon>Neopterygii</taxon>
        <taxon>Teleostei</taxon>
        <taxon>Ostariophysi</taxon>
        <taxon>Cypriniformes</taxon>
        <taxon>Cyprinidae</taxon>
        <taxon>Labeoninae</taxon>
        <taxon>Labeonini</taxon>
        <taxon>Cirrhinus</taxon>
    </lineage>
</organism>
<dbReference type="AlphaFoldDB" id="A0ABD0NLK6"/>
<dbReference type="InterPro" id="IPR011547">
    <property type="entry name" value="SLC26A/SulP_dom"/>
</dbReference>
<comment type="caution">
    <text evidence="7">The sequence shown here is derived from an EMBL/GenBank/DDBJ whole genome shotgun (WGS) entry which is preliminary data.</text>
</comment>
<protein>
    <recommendedName>
        <fullName evidence="6">SLC26A/SulP transporter domain-containing protein</fullName>
    </recommendedName>
</protein>
<evidence type="ECO:0000256" key="1">
    <source>
        <dbReference type="ARBA" id="ARBA00004141"/>
    </source>
</evidence>
<dbReference type="Pfam" id="PF00916">
    <property type="entry name" value="Sulfate_transp"/>
    <property type="match status" value="1"/>
</dbReference>
<sequence length="278" mass="30712">MGPSSLKAMEDLNSVTVGPLKRRERQRKRIPDIIKTKLQRNLSCSGTKVKKTLTGFFPVVKWLPKYNVKEYIWGDLMSGLIIGIILIPQAIAYCLLAGLEPIYGLYTSFFANIIYFLMGTSRHVSVGIFSLMSLMVGQVVDREVFLAGFDLNEDSTKSTFGLNSTGEANTTLVNLKIMSLNMECGKECYAISIATALTFLAGVYQGTKQLILEVHLCILPAPLQRIMGASHFKASSPWHTTQHSSAQPDSTSLPFPLRGLTQFGTIRLGLAHLLFRCS</sequence>
<gene>
    <name evidence="7" type="ORF">M9458_042259</name>
</gene>
<dbReference type="PROSITE" id="PS01130">
    <property type="entry name" value="SLC26A"/>
    <property type="match status" value="1"/>
</dbReference>
<accession>A0ABD0NLK6</accession>
<feature type="transmembrane region" description="Helical" evidence="5">
    <location>
        <begin position="71"/>
        <end position="93"/>
    </location>
</feature>
<keyword evidence="2 5" id="KW-0812">Transmembrane</keyword>
<evidence type="ECO:0000256" key="3">
    <source>
        <dbReference type="ARBA" id="ARBA00022989"/>
    </source>
</evidence>
<evidence type="ECO:0000256" key="5">
    <source>
        <dbReference type="SAM" id="Phobius"/>
    </source>
</evidence>